<organism evidence="1 2">
    <name type="scientific">Pleuronectes platessa</name>
    <name type="common">European plaice</name>
    <dbReference type="NCBI Taxonomy" id="8262"/>
    <lineage>
        <taxon>Eukaryota</taxon>
        <taxon>Metazoa</taxon>
        <taxon>Chordata</taxon>
        <taxon>Craniata</taxon>
        <taxon>Vertebrata</taxon>
        <taxon>Euteleostomi</taxon>
        <taxon>Actinopterygii</taxon>
        <taxon>Neopterygii</taxon>
        <taxon>Teleostei</taxon>
        <taxon>Neoteleostei</taxon>
        <taxon>Acanthomorphata</taxon>
        <taxon>Carangaria</taxon>
        <taxon>Pleuronectiformes</taxon>
        <taxon>Pleuronectoidei</taxon>
        <taxon>Pleuronectidae</taxon>
        <taxon>Pleuronectes</taxon>
    </lineage>
</organism>
<protein>
    <submittedName>
        <fullName evidence="1">Uncharacterized protein</fullName>
    </submittedName>
</protein>
<name>A0A9N7YYD8_PLEPL</name>
<dbReference type="AlphaFoldDB" id="A0A9N7YYD8"/>
<accession>A0A9N7YYD8</accession>
<evidence type="ECO:0000313" key="2">
    <source>
        <dbReference type="Proteomes" id="UP001153269"/>
    </source>
</evidence>
<gene>
    <name evidence="1" type="ORF">PLEPLA_LOCUS30797</name>
</gene>
<sequence length="100" mass="10692">MLMVDCVEAMQRHLHLRLTGGSGWTEPRRPQRRGLFLTSVQPCKSPLSTEVGGCRPYGSPWGLASALACAPPLTLAHSGTRLPISKPLQGITSQPLAAMS</sequence>
<dbReference type="EMBL" id="CADEAL010003001">
    <property type="protein sequence ID" value="CAB1443081.1"/>
    <property type="molecule type" value="Genomic_DNA"/>
</dbReference>
<dbReference type="Proteomes" id="UP001153269">
    <property type="component" value="Unassembled WGS sequence"/>
</dbReference>
<proteinExistence type="predicted"/>
<comment type="caution">
    <text evidence="1">The sequence shown here is derived from an EMBL/GenBank/DDBJ whole genome shotgun (WGS) entry which is preliminary data.</text>
</comment>
<keyword evidence="2" id="KW-1185">Reference proteome</keyword>
<evidence type="ECO:0000313" key="1">
    <source>
        <dbReference type="EMBL" id="CAB1443081.1"/>
    </source>
</evidence>
<reference evidence="1" key="1">
    <citation type="submission" date="2020-03" db="EMBL/GenBank/DDBJ databases">
        <authorList>
            <person name="Weist P."/>
        </authorList>
    </citation>
    <scope>NUCLEOTIDE SEQUENCE</scope>
</reference>